<sequence>EIKGEDVAVINITGLKILETRTKAEIFNALDKKHIKVKAISQSYDELNLSIVINREKLSDAIKIIHEDLYEEFES</sequence>
<dbReference type="InterPro" id="IPR045865">
    <property type="entry name" value="ACT-like_dom_sf"/>
</dbReference>
<keyword evidence="4" id="KW-0067">ATP-binding</keyword>
<keyword evidence="2" id="KW-0547">Nucleotide-binding</keyword>
<dbReference type="SUPFAM" id="SSF55021">
    <property type="entry name" value="ACT-like"/>
    <property type="match status" value="1"/>
</dbReference>
<feature type="domain" description="Aspartokinase ACT" evidence="5">
    <location>
        <begin position="23"/>
        <end position="68"/>
    </location>
</feature>
<dbReference type="AlphaFoldDB" id="X1V2G5"/>
<accession>X1V2G5</accession>
<keyword evidence="3" id="KW-0808">Transferase</keyword>
<evidence type="ECO:0000256" key="4">
    <source>
        <dbReference type="ARBA" id="ARBA00022840"/>
    </source>
</evidence>
<dbReference type="EMBL" id="BARW01037290">
    <property type="protein sequence ID" value="GAJ23879.1"/>
    <property type="molecule type" value="Genomic_DNA"/>
</dbReference>
<feature type="non-terminal residue" evidence="6">
    <location>
        <position position="1"/>
    </location>
</feature>
<dbReference type="GO" id="GO:0005524">
    <property type="term" value="F:ATP binding"/>
    <property type="evidence" value="ECO:0007669"/>
    <property type="project" value="UniProtKB-KW"/>
</dbReference>
<dbReference type="Pfam" id="PF22468">
    <property type="entry name" value="ACT_9"/>
    <property type="match status" value="1"/>
</dbReference>
<protein>
    <recommendedName>
        <fullName evidence="1">aspartate kinase</fullName>
        <ecNumber evidence="1">2.7.2.4</ecNumber>
    </recommendedName>
</protein>
<proteinExistence type="predicted"/>
<dbReference type="Gene3D" id="3.30.70.260">
    <property type="match status" value="1"/>
</dbReference>
<evidence type="ECO:0000256" key="2">
    <source>
        <dbReference type="ARBA" id="ARBA00022741"/>
    </source>
</evidence>
<evidence type="ECO:0000259" key="5">
    <source>
        <dbReference type="Pfam" id="PF22468"/>
    </source>
</evidence>
<reference evidence="6" key="1">
    <citation type="journal article" date="2014" name="Front. Microbiol.">
        <title>High frequency of phylogenetically diverse reductive dehalogenase-homologous genes in deep subseafloor sedimentary metagenomes.</title>
        <authorList>
            <person name="Kawai M."/>
            <person name="Futagami T."/>
            <person name="Toyoda A."/>
            <person name="Takaki Y."/>
            <person name="Nishi S."/>
            <person name="Hori S."/>
            <person name="Arai W."/>
            <person name="Tsubouchi T."/>
            <person name="Morono Y."/>
            <person name="Uchiyama I."/>
            <person name="Ito T."/>
            <person name="Fujiyama A."/>
            <person name="Inagaki F."/>
            <person name="Takami H."/>
        </authorList>
    </citation>
    <scope>NUCLEOTIDE SEQUENCE</scope>
    <source>
        <strain evidence="6">Expedition CK06-06</strain>
    </source>
</reference>
<dbReference type="GO" id="GO:0004072">
    <property type="term" value="F:aspartate kinase activity"/>
    <property type="evidence" value="ECO:0007669"/>
    <property type="project" value="UniProtKB-EC"/>
</dbReference>
<evidence type="ECO:0000313" key="6">
    <source>
        <dbReference type="EMBL" id="GAJ23879.1"/>
    </source>
</evidence>
<comment type="caution">
    <text evidence="6">The sequence shown here is derived from an EMBL/GenBank/DDBJ whole genome shotgun (WGS) entry which is preliminary data.</text>
</comment>
<evidence type="ECO:0000256" key="3">
    <source>
        <dbReference type="ARBA" id="ARBA00022777"/>
    </source>
</evidence>
<gene>
    <name evidence="6" type="ORF">S12H4_57613</name>
</gene>
<dbReference type="InterPro" id="IPR054352">
    <property type="entry name" value="ACT_Aspartokinase"/>
</dbReference>
<evidence type="ECO:0000256" key="1">
    <source>
        <dbReference type="ARBA" id="ARBA00013059"/>
    </source>
</evidence>
<organism evidence="6">
    <name type="scientific">marine sediment metagenome</name>
    <dbReference type="NCBI Taxonomy" id="412755"/>
    <lineage>
        <taxon>unclassified sequences</taxon>
        <taxon>metagenomes</taxon>
        <taxon>ecological metagenomes</taxon>
    </lineage>
</organism>
<keyword evidence="3" id="KW-0418">Kinase</keyword>
<name>X1V2G5_9ZZZZ</name>
<dbReference type="EC" id="2.7.2.4" evidence="1"/>